<protein>
    <submittedName>
        <fullName evidence="3">Aste57867_11648 protein</fullName>
    </submittedName>
</protein>
<evidence type="ECO:0000313" key="2">
    <source>
        <dbReference type="EMBL" id="KAF0697677.1"/>
    </source>
</evidence>
<evidence type="ECO:0000313" key="3">
    <source>
        <dbReference type="EMBL" id="VFT88506.1"/>
    </source>
</evidence>
<dbReference type="EMBL" id="CAADRA010005318">
    <property type="protein sequence ID" value="VFT88506.1"/>
    <property type="molecule type" value="Genomic_DNA"/>
</dbReference>
<dbReference type="EMBL" id="VJMH01005297">
    <property type="protein sequence ID" value="KAF0697677.1"/>
    <property type="molecule type" value="Genomic_DNA"/>
</dbReference>
<accession>A0A485KTU1</accession>
<dbReference type="Proteomes" id="UP000332933">
    <property type="component" value="Unassembled WGS sequence"/>
</dbReference>
<reference evidence="2" key="2">
    <citation type="submission" date="2019-06" db="EMBL/GenBank/DDBJ databases">
        <title>Genomics analysis of Aphanomyces spp. identifies a new class of oomycete effector associated with host adaptation.</title>
        <authorList>
            <person name="Gaulin E."/>
        </authorList>
    </citation>
    <scope>NUCLEOTIDE SEQUENCE</scope>
    <source>
        <strain evidence="2">CBS 578.67</strain>
    </source>
</reference>
<organism evidence="3 4">
    <name type="scientific">Aphanomyces stellatus</name>
    <dbReference type="NCBI Taxonomy" id="120398"/>
    <lineage>
        <taxon>Eukaryota</taxon>
        <taxon>Sar</taxon>
        <taxon>Stramenopiles</taxon>
        <taxon>Oomycota</taxon>
        <taxon>Saprolegniomycetes</taxon>
        <taxon>Saprolegniales</taxon>
        <taxon>Verrucalvaceae</taxon>
        <taxon>Aphanomyces</taxon>
    </lineage>
</organism>
<dbReference type="AlphaFoldDB" id="A0A485KTU1"/>
<sequence>MWSLCSNRLKKMRSQPPPPTPLARRLAVQRERFLDLKRRSIVYANSRSEDDDGRRREEPVPPPCHLRLELPIEVQAFLTSMGLTFDALMSPEDLSRAVSALAVRAYETDRVLNETVLALCRDDIDIATGRRS</sequence>
<name>A0A485KTU1_9STRA</name>
<feature type="region of interest" description="Disordered" evidence="1">
    <location>
        <begin position="1"/>
        <end position="22"/>
    </location>
</feature>
<evidence type="ECO:0000256" key="1">
    <source>
        <dbReference type="SAM" id="MobiDB-lite"/>
    </source>
</evidence>
<dbReference type="OrthoDB" id="78802at2759"/>
<proteinExistence type="predicted"/>
<gene>
    <name evidence="3" type="primary">Aste57867_11648</name>
    <name evidence="2" type="ORF">As57867_011605</name>
    <name evidence="3" type="ORF">ASTE57867_11648</name>
</gene>
<reference evidence="3 4" key="1">
    <citation type="submission" date="2019-03" db="EMBL/GenBank/DDBJ databases">
        <authorList>
            <person name="Gaulin E."/>
            <person name="Dumas B."/>
        </authorList>
    </citation>
    <scope>NUCLEOTIDE SEQUENCE [LARGE SCALE GENOMIC DNA]</scope>
    <source>
        <strain evidence="3">CBS 568.67</strain>
    </source>
</reference>
<keyword evidence="4" id="KW-1185">Reference proteome</keyword>
<evidence type="ECO:0000313" key="4">
    <source>
        <dbReference type="Proteomes" id="UP000332933"/>
    </source>
</evidence>